<reference evidence="3 4" key="1">
    <citation type="submission" date="2022-01" db="EMBL/GenBank/DDBJ databases">
        <title>A chromosome-scale genome assembly of the false clownfish, Amphiprion ocellaris.</title>
        <authorList>
            <person name="Ryu T."/>
        </authorList>
    </citation>
    <scope>NUCLEOTIDE SEQUENCE [LARGE SCALE GENOMIC DNA]</scope>
</reference>
<reference evidence="3" key="2">
    <citation type="submission" date="2025-05" db="UniProtKB">
        <authorList>
            <consortium name="Ensembl"/>
        </authorList>
    </citation>
    <scope>IDENTIFICATION</scope>
</reference>
<dbReference type="Proteomes" id="UP001501940">
    <property type="component" value="Chromosome 17"/>
</dbReference>
<feature type="region of interest" description="Disordered" evidence="1">
    <location>
        <begin position="178"/>
        <end position="211"/>
    </location>
</feature>
<dbReference type="InterPro" id="IPR015095">
    <property type="entry name" value="AlkB_hom8_N"/>
</dbReference>
<dbReference type="SUPFAM" id="SSF56672">
    <property type="entry name" value="DNA/RNA polymerases"/>
    <property type="match status" value="1"/>
</dbReference>
<protein>
    <recommendedName>
        <fullName evidence="2">Reverse transcriptase domain-containing protein</fullName>
    </recommendedName>
</protein>
<dbReference type="PANTHER" id="PTHR47510">
    <property type="entry name" value="REVERSE TRANSCRIPTASE DOMAIN-CONTAINING PROTEIN"/>
    <property type="match status" value="1"/>
</dbReference>
<evidence type="ECO:0000259" key="2">
    <source>
        <dbReference type="PROSITE" id="PS50878"/>
    </source>
</evidence>
<evidence type="ECO:0000313" key="4">
    <source>
        <dbReference type="Proteomes" id="UP001501940"/>
    </source>
</evidence>
<feature type="compositionally biased region" description="Low complexity" evidence="1">
    <location>
        <begin position="192"/>
        <end position="201"/>
    </location>
</feature>
<dbReference type="InterPro" id="IPR000477">
    <property type="entry name" value="RT_dom"/>
</dbReference>
<dbReference type="Ensembl" id="ENSAOCT00000082926.1">
    <property type="protein sequence ID" value="ENSAOCP00000037967.1"/>
    <property type="gene ID" value="ENSAOCG00000025144.1"/>
</dbReference>
<keyword evidence="4" id="KW-1185">Reference proteome</keyword>
<dbReference type="Pfam" id="PF00078">
    <property type="entry name" value="RVT_1"/>
    <property type="match status" value="1"/>
</dbReference>
<evidence type="ECO:0000313" key="3">
    <source>
        <dbReference type="Ensembl" id="ENSAOCP00000072496.1"/>
    </source>
</evidence>
<dbReference type="PANTHER" id="PTHR47510:SF3">
    <property type="entry name" value="ENDO_EXONUCLEASE_PHOSPHATASE DOMAIN-CONTAINING PROTEIN"/>
    <property type="match status" value="1"/>
</dbReference>
<dbReference type="PROSITE" id="PS50878">
    <property type="entry name" value="RT_POL"/>
    <property type="match status" value="1"/>
</dbReference>
<dbReference type="AlphaFoldDB" id="A0AAQ6A6Z6"/>
<dbReference type="GO" id="GO:0008168">
    <property type="term" value="F:methyltransferase activity"/>
    <property type="evidence" value="ECO:0007669"/>
    <property type="project" value="InterPro"/>
</dbReference>
<dbReference type="InterPro" id="IPR043502">
    <property type="entry name" value="DNA/RNA_pol_sf"/>
</dbReference>
<proteinExistence type="predicted"/>
<dbReference type="GO" id="GO:0016706">
    <property type="term" value="F:2-oxoglutarate-dependent dioxygenase activity"/>
    <property type="evidence" value="ECO:0007669"/>
    <property type="project" value="InterPro"/>
</dbReference>
<sequence>MVHLIPTYTQRLKLTKPVVSKAKKWTGEAVEELRTCLETTDWDVFKGATDNLDEYTDTVTSYIHFCEERILPTRTRVSYANDKPWFTPRLRQIKKEKEAAFRSGDRDCYKEAKYRFSRELRRAKTVYSERLQQQFTANDSASVWRGLRQITNYRPQAPKGQDNKALCQRLSQHYARFDTSSAVPSTSPPPSTSTAATVTSSKADPPPSPHAFSLCKQDVHRQFSRLNPRKAPGPDGVFPSTLRHCAEELAPVFTDIFNTSLESCHVPACFTSSTIVPVPKKPRITGLNDYRPVALTSVVMKSFERLVLSHLKTITTPLLDSLQFAYRANRSVDDAVNLALHSILQHLDSPGTYARILFVDFSSAFNTIRPALLQDKLSQLNMPDSLCRWIIDFLTDRKQHVRLGKTVSDSVSISIGSPQGCVLSPLLFSLYTNCCTSSHQSVKLLKFADDTTLIGLISDGDESFYRREVAQLVSWCSHNNLDLNAQKTVEMIVDFWKVTAPPHPLALTDSPISTVDSFRFLGTTITRDLKWELTISSLLKKAQQRMFFLRQLRKLKLPTKMLVQFYTSPSSPPPSLCGTLEPPSETDSDCSALCALLRR</sequence>
<evidence type="ECO:0000256" key="1">
    <source>
        <dbReference type="SAM" id="MobiDB-lite"/>
    </source>
</evidence>
<dbReference type="Pfam" id="PF09004">
    <property type="entry name" value="ALKBH8_N"/>
    <property type="match status" value="1"/>
</dbReference>
<organism evidence="3 4">
    <name type="scientific">Amphiprion ocellaris</name>
    <name type="common">Clown anemonefish</name>
    <dbReference type="NCBI Taxonomy" id="80972"/>
    <lineage>
        <taxon>Eukaryota</taxon>
        <taxon>Metazoa</taxon>
        <taxon>Chordata</taxon>
        <taxon>Craniata</taxon>
        <taxon>Vertebrata</taxon>
        <taxon>Euteleostomi</taxon>
        <taxon>Actinopterygii</taxon>
        <taxon>Neopterygii</taxon>
        <taxon>Teleostei</taxon>
        <taxon>Neoteleostei</taxon>
        <taxon>Acanthomorphata</taxon>
        <taxon>Ovalentaria</taxon>
        <taxon>Pomacentridae</taxon>
        <taxon>Amphiprion</taxon>
    </lineage>
</organism>
<dbReference type="GeneTree" id="ENSGT01120000271821"/>
<feature type="domain" description="Reverse transcriptase" evidence="2">
    <location>
        <begin position="259"/>
        <end position="525"/>
    </location>
</feature>
<name>A0AAQ6A6Z6_AMPOC</name>
<dbReference type="Ensembl" id="ENSAOCT00000061377.1">
    <property type="protein sequence ID" value="ENSAOCP00000072496.1"/>
    <property type="gene ID" value="ENSAOCG00000025144.1"/>
</dbReference>
<accession>A0AAQ6A6Z6</accession>
<dbReference type="CDD" id="cd01650">
    <property type="entry name" value="RT_nLTR_like"/>
    <property type="match status" value="1"/>
</dbReference>